<dbReference type="AlphaFoldDB" id="A0A1V9X095"/>
<keyword evidence="3" id="KW-1185">Reference proteome</keyword>
<proteinExistence type="predicted"/>
<feature type="chain" id="PRO_5013003559" evidence="1">
    <location>
        <begin position="21"/>
        <end position="71"/>
    </location>
</feature>
<accession>A0A1V9X095</accession>
<sequence length="71" mass="7567">MKKGFAIVLTVIAVSGLVFASSAQNNRNEANSGSLGRSKRSVFYGGYGLGYRGYGLDYEYGGYGGYAYGYP</sequence>
<feature type="non-terminal residue" evidence="2">
    <location>
        <position position="71"/>
    </location>
</feature>
<keyword evidence="1" id="KW-0732">Signal</keyword>
<reference evidence="2 3" key="1">
    <citation type="journal article" date="2017" name="Gigascience">
        <title>Draft genome of the honey bee ectoparasitic mite, Tropilaelaps mercedesae, is shaped by the parasitic life history.</title>
        <authorList>
            <person name="Dong X."/>
            <person name="Armstrong S.D."/>
            <person name="Xia D."/>
            <person name="Makepeace B.L."/>
            <person name="Darby A.C."/>
            <person name="Kadowaki T."/>
        </authorList>
    </citation>
    <scope>NUCLEOTIDE SEQUENCE [LARGE SCALE GENOMIC DNA]</scope>
    <source>
        <strain evidence="2">Wuxi-XJTLU</strain>
    </source>
</reference>
<gene>
    <name evidence="2" type="ORF">BIW11_13910</name>
</gene>
<evidence type="ECO:0000313" key="2">
    <source>
        <dbReference type="EMBL" id="OQR66816.1"/>
    </source>
</evidence>
<comment type="caution">
    <text evidence="2">The sequence shown here is derived from an EMBL/GenBank/DDBJ whole genome shotgun (WGS) entry which is preliminary data.</text>
</comment>
<dbReference type="InParanoid" id="A0A1V9X095"/>
<evidence type="ECO:0000313" key="3">
    <source>
        <dbReference type="Proteomes" id="UP000192247"/>
    </source>
</evidence>
<dbReference type="Proteomes" id="UP000192247">
    <property type="component" value="Unassembled WGS sequence"/>
</dbReference>
<protein>
    <submittedName>
        <fullName evidence="2">Uncharacterized protein</fullName>
    </submittedName>
</protein>
<organism evidence="2 3">
    <name type="scientific">Tropilaelaps mercedesae</name>
    <dbReference type="NCBI Taxonomy" id="418985"/>
    <lineage>
        <taxon>Eukaryota</taxon>
        <taxon>Metazoa</taxon>
        <taxon>Ecdysozoa</taxon>
        <taxon>Arthropoda</taxon>
        <taxon>Chelicerata</taxon>
        <taxon>Arachnida</taxon>
        <taxon>Acari</taxon>
        <taxon>Parasitiformes</taxon>
        <taxon>Mesostigmata</taxon>
        <taxon>Gamasina</taxon>
        <taxon>Dermanyssoidea</taxon>
        <taxon>Laelapidae</taxon>
        <taxon>Tropilaelaps</taxon>
    </lineage>
</organism>
<evidence type="ECO:0000256" key="1">
    <source>
        <dbReference type="SAM" id="SignalP"/>
    </source>
</evidence>
<feature type="signal peptide" evidence="1">
    <location>
        <begin position="1"/>
        <end position="20"/>
    </location>
</feature>
<name>A0A1V9X095_9ACAR</name>
<dbReference type="EMBL" id="MNPL01031018">
    <property type="protein sequence ID" value="OQR66816.1"/>
    <property type="molecule type" value="Genomic_DNA"/>
</dbReference>